<dbReference type="Gene3D" id="1.10.260.40">
    <property type="entry name" value="lambda repressor-like DNA-binding domains"/>
    <property type="match status" value="1"/>
</dbReference>
<reference evidence="4 5" key="1">
    <citation type="submission" date="2023-03" db="EMBL/GenBank/DDBJ databases">
        <title>Novel Species.</title>
        <authorList>
            <person name="Ma S."/>
        </authorList>
    </citation>
    <scope>NUCLEOTIDE SEQUENCE [LARGE SCALE GENOMIC DNA]</scope>
    <source>
        <strain evidence="4 5">LIND6LT2</strain>
    </source>
</reference>
<dbReference type="Proteomes" id="UP001486565">
    <property type="component" value="Chromosome"/>
</dbReference>
<evidence type="ECO:0000256" key="2">
    <source>
        <dbReference type="SAM" id="Phobius"/>
    </source>
</evidence>
<keyword evidence="5" id="KW-1185">Reference proteome</keyword>
<sequence length="92" mass="10461">MSIIDEKDIEEFTKNLKYLRQSAGWTQEELAKKVGVTRQTITAIENNNKTPSRTLFLAIVGIFLFASSFNPIIKSVSEAINIDKIFQKVLKK</sequence>
<dbReference type="SMART" id="SM00530">
    <property type="entry name" value="HTH_XRE"/>
    <property type="match status" value="1"/>
</dbReference>
<keyword evidence="2" id="KW-0472">Membrane</keyword>
<dbReference type="CDD" id="cd00093">
    <property type="entry name" value="HTH_XRE"/>
    <property type="match status" value="1"/>
</dbReference>
<feature type="domain" description="HTH cro/C1-type" evidence="3">
    <location>
        <begin position="16"/>
        <end position="63"/>
    </location>
</feature>
<dbReference type="RefSeq" id="WP_341875939.1">
    <property type="nucleotide sequence ID" value="NZ_CP121687.1"/>
</dbReference>
<keyword evidence="2" id="KW-1133">Transmembrane helix</keyword>
<gene>
    <name evidence="4" type="ORF">QBE51_08875</name>
</gene>
<accession>A0ABZ2Y0T8</accession>
<evidence type="ECO:0000259" key="3">
    <source>
        <dbReference type="PROSITE" id="PS50943"/>
    </source>
</evidence>
<dbReference type="SUPFAM" id="SSF47413">
    <property type="entry name" value="lambda repressor-like DNA-binding domains"/>
    <property type="match status" value="1"/>
</dbReference>
<dbReference type="Pfam" id="PF01381">
    <property type="entry name" value="HTH_3"/>
    <property type="match status" value="1"/>
</dbReference>
<dbReference type="EMBL" id="CP121687">
    <property type="protein sequence ID" value="WZL68931.1"/>
    <property type="molecule type" value="Genomic_DNA"/>
</dbReference>
<dbReference type="InterPro" id="IPR010982">
    <property type="entry name" value="Lambda_DNA-bd_dom_sf"/>
</dbReference>
<evidence type="ECO:0000313" key="5">
    <source>
        <dbReference type="Proteomes" id="UP001486565"/>
    </source>
</evidence>
<organism evidence="4 5">
    <name type="scientific">Defluviitalea saccharophila</name>
    <dbReference type="NCBI Taxonomy" id="879970"/>
    <lineage>
        <taxon>Bacteria</taxon>
        <taxon>Bacillati</taxon>
        <taxon>Bacillota</taxon>
        <taxon>Clostridia</taxon>
        <taxon>Lachnospirales</taxon>
        <taxon>Defluviitaleaceae</taxon>
        <taxon>Defluviitalea</taxon>
    </lineage>
</organism>
<dbReference type="PROSITE" id="PS50943">
    <property type="entry name" value="HTH_CROC1"/>
    <property type="match status" value="1"/>
</dbReference>
<dbReference type="PANTHER" id="PTHR46558">
    <property type="entry name" value="TRACRIPTIONAL REGULATORY PROTEIN-RELATED-RELATED"/>
    <property type="match status" value="1"/>
</dbReference>
<protein>
    <submittedName>
        <fullName evidence="4">Helix-turn-helix transcriptional regulator</fullName>
    </submittedName>
</protein>
<keyword evidence="1" id="KW-0238">DNA-binding</keyword>
<evidence type="ECO:0000313" key="4">
    <source>
        <dbReference type="EMBL" id="WZL68931.1"/>
    </source>
</evidence>
<name>A0ABZ2Y0T8_9FIRM</name>
<dbReference type="InterPro" id="IPR001387">
    <property type="entry name" value="Cro/C1-type_HTH"/>
</dbReference>
<evidence type="ECO:0000256" key="1">
    <source>
        <dbReference type="ARBA" id="ARBA00023125"/>
    </source>
</evidence>
<feature type="transmembrane region" description="Helical" evidence="2">
    <location>
        <begin position="55"/>
        <end position="73"/>
    </location>
</feature>
<keyword evidence="2" id="KW-0812">Transmembrane</keyword>
<proteinExistence type="predicted"/>
<dbReference type="PANTHER" id="PTHR46558:SF4">
    <property type="entry name" value="DNA-BIDING PHAGE PROTEIN"/>
    <property type="match status" value="1"/>
</dbReference>